<name>A0A2V0P645_9CHLO</name>
<evidence type="ECO:0000256" key="1">
    <source>
        <dbReference type="ARBA" id="ARBA00004141"/>
    </source>
</evidence>
<feature type="transmembrane region" description="Helical" evidence="9">
    <location>
        <begin position="466"/>
        <end position="490"/>
    </location>
</feature>
<dbReference type="CDD" id="cd03213">
    <property type="entry name" value="ABCG_EPDR"/>
    <property type="match status" value="1"/>
</dbReference>
<reference evidence="11 12" key="1">
    <citation type="journal article" date="2018" name="Sci. Rep.">
        <title>Raphidocelis subcapitata (=Pseudokirchneriella subcapitata) provides an insight into genome evolution and environmental adaptations in the Sphaeropleales.</title>
        <authorList>
            <person name="Suzuki S."/>
            <person name="Yamaguchi H."/>
            <person name="Nakajima N."/>
            <person name="Kawachi M."/>
        </authorList>
    </citation>
    <scope>NUCLEOTIDE SEQUENCE [LARGE SCALE GENOMIC DNA]</scope>
    <source>
        <strain evidence="11 12">NIES-35</strain>
    </source>
</reference>
<dbReference type="InterPro" id="IPR027417">
    <property type="entry name" value="P-loop_NTPase"/>
</dbReference>
<accession>A0A2V0P645</accession>
<feature type="transmembrane region" description="Helical" evidence="9">
    <location>
        <begin position="518"/>
        <end position="536"/>
    </location>
</feature>
<evidence type="ECO:0000256" key="6">
    <source>
        <dbReference type="ARBA" id="ARBA00022989"/>
    </source>
</evidence>
<feature type="transmembrane region" description="Helical" evidence="9">
    <location>
        <begin position="437"/>
        <end position="454"/>
    </location>
</feature>
<dbReference type="PROSITE" id="PS50893">
    <property type="entry name" value="ABC_TRANSPORTER_2"/>
    <property type="match status" value="1"/>
</dbReference>
<evidence type="ECO:0000256" key="9">
    <source>
        <dbReference type="SAM" id="Phobius"/>
    </source>
</evidence>
<keyword evidence="5" id="KW-0067">ATP-binding</keyword>
<evidence type="ECO:0000256" key="4">
    <source>
        <dbReference type="ARBA" id="ARBA00022741"/>
    </source>
</evidence>
<feature type="transmembrane region" description="Helical" evidence="9">
    <location>
        <begin position="652"/>
        <end position="670"/>
    </location>
</feature>
<feature type="domain" description="ABC transporter" evidence="10">
    <location>
        <begin position="89"/>
        <end position="336"/>
    </location>
</feature>
<dbReference type="InterPro" id="IPR003439">
    <property type="entry name" value="ABC_transporter-like_ATP-bd"/>
</dbReference>
<keyword evidence="11" id="KW-0378">Hydrolase</keyword>
<evidence type="ECO:0000313" key="11">
    <source>
        <dbReference type="EMBL" id="GBF95049.1"/>
    </source>
</evidence>
<dbReference type="STRING" id="307507.A0A2V0P645"/>
<comment type="caution">
    <text evidence="11">The sequence shown here is derived from an EMBL/GenBank/DDBJ whole genome shotgun (WGS) entry which is preliminary data.</text>
</comment>
<evidence type="ECO:0000256" key="3">
    <source>
        <dbReference type="ARBA" id="ARBA00022692"/>
    </source>
</evidence>
<organism evidence="11 12">
    <name type="scientific">Raphidocelis subcapitata</name>
    <dbReference type="NCBI Taxonomy" id="307507"/>
    <lineage>
        <taxon>Eukaryota</taxon>
        <taxon>Viridiplantae</taxon>
        <taxon>Chlorophyta</taxon>
        <taxon>core chlorophytes</taxon>
        <taxon>Chlorophyceae</taxon>
        <taxon>CS clade</taxon>
        <taxon>Sphaeropleales</taxon>
        <taxon>Selenastraceae</taxon>
        <taxon>Raphidocelis</taxon>
    </lineage>
</organism>
<comment type="subcellular location">
    <subcellularLocation>
        <location evidence="1">Membrane</location>
        <topology evidence="1">Multi-pass membrane protein</topology>
    </subcellularLocation>
</comment>
<keyword evidence="3 9" id="KW-0812">Transmembrane</keyword>
<evidence type="ECO:0000256" key="2">
    <source>
        <dbReference type="ARBA" id="ARBA00022448"/>
    </source>
</evidence>
<feature type="region of interest" description="Disordered" evidence="8">
    <location>
        <begin position="26"/>
        <end position="45"/>
    </location>
</feature>
<dbReference type="InterPro" id="IPR013525">
    <property type="entry name" value="ABC2_TM"/>
</dbReference>
<evidence type="ECO:0000256" key="5">
    <source>
        <dbReference type="ARBA" id="ARBA00022840"/>
    </source>
</evidence>
<dbReference type="GO" id="GO:0140359">
    <property type="term" value="F:ABC-type transporter activity"/>
    <property type="evidence" value="ECO:0007669"/>
    <property type="project" value="InterPro"/>
</dbReference>
<dbReference type="AlphaFoldDB" id="A0A2V0P645"/>
<dbReference type="PANTHER" id="PTHR48041">
    <property type="entry name" value="ABC TRANSPORTER G FAMILY MEMBER 28"/>
    <property type="match status" value="1"/>
</dbReference>
<dbReference type="Proteomes" id="UP000247498">
    <property type="component" value="Unassembled WGS sequence"/>
</dbReference>
<protein>
    <submittedName>
        <fullName evidence="11">P-loop containing nucleoside triphosphate hydrolase</fullName>
    </submittedName>
</protein>
<dbReference type="Gene3D" id="3.40.50.300">
    <property type="entry name" value="P-loop containing nucleotide triphosphate hydrolases"/>
    <property type="match status" value="1"/>
</dbReference>
<keyword evidence="6 9" id="KW-1133">Transmembrane helix</keyword>
<dbReference type="EMBL" id="BDRX01000059">
    <property type="protein sequence ID" value="GBF95049.1"/>
    <property type="molecule type" value="Genomic_DNA"/>
</dbReference>
<dbReference type="Pfam" id="PF00005">
    <property type="entry name" value="ABC_tran"/>
    <property type="match status" value="1"/>
</dbReference>
<dbReference type="Pfam" id="PF01061">
    <property type="entry name" value="ABC2_membrane"/>
    <property type="match status" value="1"/>
</dbReference>
<dbReference type="SMART" id="SM00382">
    <property type="entry name" value="AAA"/>
    <property type="match status" value="1"/>
</dbReference>
<dbReference type="GO" id="GO:0016020">
    <property type="term" value="C:membrane"/>
    <property type="evidence" value="ECO:0007669"/>
    <property type="project" value="UniProtKB-SubCell"/>
</dbReference>
<dbReference type="InterPro" id="IPR050352">
    <property type="entry name" value="ABCG_transporters"/>
</dbReference>
<dbReference type="GO" id="GO:0005524">
    <property type="term" value="F:ATP binding"/>
    <property type="evidence" value="ECO:0007669"/>
    <property type="project" value="UniProtKB-KW"/>
</dbReference>
<gene>
    <name evidence="11" type="ORF">Rsub_07550</name>
</gene>
<dbReference type="InParanoid" id="A0A2V0P645"/>
<dbReference type="GO" id="GO:0016887">
    <property type="term" value="F:ATP hydrolysis activity"/>
    <property type="evidence" value="ECO:0007669"/>
    <property type="project" value="InterPro"/>
</dbReference>
<feature type="compositionally biased region" description="Low complexity" evidence="8">
    <location>
        <begin position="31"/>
        <end position="45"/>
    </location>
</feature>
<evidence type="ECO:0000259" key="10">
    <source>
        <dbReference type="PROSITE" id="PS50893"/>
    </source>
</evidence>
<dbReference type="OrthoDB" id="66620at2759"/>
<evidence type="ECO:0000313" key="12">
    <source>
        <dbReference type="Proteomes" id="UP000247498"/>
    </source>
</evidence>
<feature type="transmembrane region" description="Helical" evidence="9">
    <location>
        <begin position="542"/>
        <end position="563"/>
    </location>
</feature>
<dbReference type="PANTHER" id="PTHR48041:SF91">
    <property type="entry name" value="ABC TRANSPORTER G FAMILY MEMBER 28"/>
    <property type="match status" value="1"/>
</dbReference>
<evidence type="ECO:0000256" key="7">
    <source>
        <dbReference type="ARBA" id="ARBA00023136"/>
    </source>
</evidence>
<sequence>MAREPPTGPQPGSSVALTIENLERQVRSESAEAGPAPAAANGGANGVAHVAAGPLRAEDGDAGSDGSVSMDPAAMKRSGTFAPVGGMNITVKGLTFTVPCNSGRRGRTATLLSDVTGYFEPRRMAALMGPSGSGKTTLLDLLAGRKTTGKAKGDILFAGNRPTRPFLRRYTGYVEQFDTLLPILTVEEMLMYTAELKRPRRESRATKRAAVEELLEKLALTSCRAVKIGNPLEKGISGGQSKRTNIGIALITNPRVLMLDEPTSGLDSFTANEVVTLVKALTGDGVTVLATIHSPTAYTFSLFDSMMILLRGRVVYFGPNDSDAIDYVRGLGGGGTGPQYKAGLNDAEWLADFFTQADRDGRAAAYAEAWAASPHCAETSARVDALAMEGHLVPPSMGAELAVRHATNTPWWWGLATLVKYRTSRNFRDPAFLGARLGDKLFTGLLLMTLWFGIGNKFTLDNYINVAAVLFIWTTIPAFGAAAFVPSLVLERRLFVRERHDGLYRVITYLLGKMTDEVGIALFGSVVMSVVVYFGVKLQGSLVVFWMVYFSTICAGIGMAYAVASLSPNMDVANASLPTYVATLMFFSGFLIRYEDIPIWWKWYSYINPLRYSWTALMLNQFEGRDPKFLRNRSLLTYYGIEGQSKWANVGYVWVFAVGYFFICWLVLCVKRYDKR</sequence>
<keyword evidence="4" id="KW-0547">Nucleotide-binding</keyword>
<proteinExistence type="predicted"/>
<keyword evidence="7 9" id="KW-0472">Membrane</keyword>
<dbReference type="FunCoup" id="A0A2V0P645">
    <property type="interactions" value="28"/>
</dbReference>
<dbReference type="SUPFAM" id="SSF52540">
    <property type="entry name" value="P-loop containing nucleoside triphosphate hydrolases"/>
    <property type="match status" value="1"/>
</dbReference>
<keyword evidence="2" id="KW-0813">Transport</keyword>
<evidence type="ECO:0000256" key="8">
    <source>
        <dbReference type="SAM" id="MobiDB-lite"/>
    </source>
</evidence>
<dbReference type="InterPro" id="IPR003593">
    <property type="entry name" value="AAA+_ATPase"/>
</dbReference>
<keyword evidence="12" id="KW-1185">Reference proteome</keyword>